<dbReference type="AlphaFoldDB" id="A0A840BFK9"/>
<comment type="caution">
    <text evidence="2">The sequence shown here is derived from an EMBL/GenBank/DDBJ whole genome shotgun (WGS) entry which is preliminary data.</text>
</comment>
<evidence type="ECO:0000313" key="2">
    <source>
        <dbReference type="EMBL" id="MBB4012311.1"/>
    </source>
</evidence>
<dbReference type="SUPFAM" id="SSF53448">
    <property type="entry name" value="Nucleotide-diphospho-sugar transferases"/>
    <property type="match status" value="1"/>
</dbReference>
<dbReference type="InterPro" id="IPR001173">
    <property type="entry name" value="Glyco_trans_2-like"/>
</dbReference>
<keyword evidence="3" id="KW-1185">Reference proteome</keyword>
<dbReference type="Pfam" id="PF00535">
    <property type="entry name" value="Glycos_transf_2"/>
    <property type="match status" value="1"/>
</dbReference>
<dbReference type="CDD" id="cd00761">
    <property type="entry name" value="Glyco_tranf_GTA_type"/>
    <property type="match status" value="1"/>
</dbReference>
<evidence type="ECO:0000259" key="1">
    <source>
        <dbReference type="Pfam" id="PF00535"/>
    </source>
</evidence>
<reference evidence="2 3" key="1">
    <citation type="submission" date="2020-08" db="EMBL/GenBank/DDBJ databases">
        <title>Genomic Encyclopedia of Type Strains, Phase IV (KMG-IV): sequencing the most valuable type-strain genomes for metagenomic binning, comparative biology and taxonomic classification.</title>
        <authorList>
            <person name="Goeker M."/>
        </authorList>
    </citation>
    <scope>NUCLEOTIDE SEQUENCE [LARGE SCALE GENOMIC DNA]</scope>
    <source>
        <strain evidence="2 3">DSM 106739</strain>
    </source>
</reference>
<dbReference type="PANTHER" id="PTHR43685">
    <property type="entry name" value="GLYCOSYLTRANSFERASE"/>
    <property type="match status" value="1"/>
</dbReference>
<evidence type="ECO:0000313" key="3">
    <source>
        <dbReference type="Proteomes" id="UP000561045"/>
    </source>
</evidence>
<accession>A0A840BFK9</accession>
<dbReference type="InterPro" id="IPR029044">
    <property type="entry name" value="Nucleotide-diphossugar_trans"/>
</dbReference>
<dbReference type="InterPro" id="IPR050834">
    <property type="entry name" value="Glycosyltransf_2"/>
</dbReference>
<feature type="domain" description="Glycosyltransferase 2-like" evidence="1">
    <location>
        <begin position="5"/>
        <end position="108"/>
    </location>
</feature>
<name>A0A840BFK9_9RHOO</name>
<dbReference type="Proteomes" id="UP000561045">
    <property type="component" value="Unassembled WGS sequence"/>
</dbReference>
<dbReference type="PANTHER" id="PTHR43685:SF2">
    <property type="entry name" value="GLYCOSYLTRANSFERASE 2-LIKE DOMAIN-CONTAINING PROTEIN"/>
    <property type="match status" value="1"/>
</dbReference>
<keyword evidence="2" id="KW-0808">Transferase</keyword>
<dbReference type="EMBL" id="JACIET010000001">
    <property type="protein sequence ID" value="MBB4012311.1"/>
    <property type="molecule type" value="Genomic_DNA"/>
</dbReference>
<dbReference type="GO" id="GO:0044010">
    <property type="term" value="P:single-species biofilm formation"/>
    <property type="evidence" value="ECO:0007669"/>
    <property type="project" value="TreeGrafter"/>
</dbReference>
<sequence>MPRVSIVVPAYNAGPFLEKTLKSVLASSYDDYEIVVVDDGSTDDTAAIAAAMGPKVRLIRQENQGMSKSRNNAVASGDSEFIALLDSDDIWHPDKLRLQVAMMDESPEVGLSYTEFTVWDGADATATFEPTVSSERDTALSGWIYPKMLLTNFVLPSSALFRRTLWNALGPFVCEDHQTDDWEYFVRASRQFPFAKLKSRLVLYRQHPTSLSRALPKVNKTEAMRERLIARFGLECENGGPADLAQLAARRQRGRCHFADAHVARGDLALGLREFSALLASGPNRLDSFLSLLKALASRVRRKLARA</sequence>
<proteinExistence type="predicted"/>
<dbReference type="RefSeq" id="WP_183634128.1">
    <property type="nucleotide sequence ID" value="NZ_BAABLE010000011.1"/>
</dbReference>
<dbReference type="Gene3D" id="3.90.550.10">
    <property type="entry name" value="Spore Coat Polysaccharide Biosynthesis Protein SpsA, Chain A"/>
    <property type="match status" value="1"/>
</dbReference>
<gene>
    <name evidence="2" type="ORF">GGR36_001619</name>
</gene>
<protein>
    <submittedName>
        <fullName evidence="2">Glycosyltransferase involved in cell wall biosynthesis</fullName>
    </submittedName>
</protein>
<organism evidence="2 3">
    <name type="scientific">Niveibacterium umoris</name>
    <dbReference type="NCBI Taxonomy" id="1193620"/>
    <lineage>
        <taxon>Bacteria</taxon>
        <taxon>Pseudomonadati</taxon>
        <taxon>Pseudomonadota</taxon>
        <taxon>Betaproteobacteria</taxon>
        <taxon>Rhodocyclales</taxon>
        <taxon>Rhodocyclaceae</taxon>
        <taxon>Niveibacterium</taxon>
    </lineage>
</organism>
<dbReference type="GO" id="GO:0016740">
    <property type="term" value="F:transferase activity"/>
    <property type="evidence" value="ECO:0007669"/>
    <property type="project" value="UniProtKB-KW"/>
</dbReference>